<dbReference type="PANTHER" id="PTHR43711">
    <property type="entry name" value="TWO-COMPONENT HISTIDINE KINASE"/>
    <property type="match status" value="1"/>
</dbReference>
<proteinExistence type="predicted"/>
<dbReference type="Pfam" id="PF02518">
    <property type="entry name" value="HATPase_c"/>
    <property type="match status" value="1"/>
</dbReference>
<gene>
    <name evidence="7" type="ORF">Pka01_74100</name>
</gene>
<evidence type="ECO:0000256" key="4">
    <source>
        <dbReference type="ARBA" id="ARBA00022777"/>
    </source>
</evidence>
<organism evidence="7 8">
    <name type="scientific">Planotetraspora kaengkrachanensis</name>
    <dbReference type="NCBI Taxonomy" id="575193"/>
    <lineage>
        <taxon>Bacteria</taxon>
        <taxon>Bacillati</taxon>
        <taxon>Actinomycetota</taxon>
        <taxon>Actinomycetes</taxon>
        <taxon>Streptosporangiales</taxon>
        <taxon>Streptosporangiaceae</taxon>
        <taxon>Planotetraspora</taxon>
    </lineage>
</organism>
<evidence type="ECO:0000256" key="5">
    <source>
        <dbReference type="ARBA" id="ARBA00023012"/>
    </source>
</evidence>
<keyword evidence="4" id="KW-0418">Kinase</keyword>
<comment type="catalytic activity">
    <reaction evidence="1">
        <text>ATP + protein L-histidine = ADP + protein N-phospho-L-histidine.</text>
        <dbReference type="EC" id="2.7.13.3"/>
    </reaction>
</comment>
<dbReference type="Gene3D" id="3.30.565.10">
    <property type="entry name" value="Histidine kinase-like ATPase, C-terminal domain"/>
    <property type="match status" value="1"/>
</dbReference>
<dbReference type="InterPro" id="IPR004358">
    <property type="entry name" value="Sig_transdc_His_kin-like_C"/>
</dbReference>
<keyword evidence="3" id="KW-0808">Transferase</keyword>
<feature type="domain" description="Histidine kinase" evidence="6">
    <location>
        <begin position="1"/>
        <end position="71"/>
    </location>
</feature>
<dbReference type="SUPFAM" id="SSF55874">
    <property type="entry name" value="ATPase domain of HSP90 chaperone/DNA topoisomerase II/histidine kinase"/>
    <property type="match status" value="1"/>
</dbReference>
<dbReference type="AlphaFoldDB" id="A0A8J3VBV3"/>
<dbReference type="GO" id="GO:0004673">
    <property type="term" value="F:protein histidine kinase activity"/>
    <property type="evidence" value="ECO:0007669"/>
    <property type="project" value="UniProtKB-EC"/>
</dbReference>
<accession>A0A8J3VBV3</accession>
<comment type="caution">
    <text evidence="7">The sequence shown here is derived from an EMBL/GenBank/DDBJ whole genome shotgun (WGS) entry which is preliminary data.</text>
</comment>
<protein>
    <recommendedName>
        <fullName evidence="2">histidine kinase</fullName>
        <ecNumber evidence="2">2.7.13.3</ecNumber>
    </recommendedName>
</protein>
<dbReference type="SMART" id="SM00387">
    <property type="entry name" value="HATPase_c"/>
    <property type="match status" value="1"/>
</dbReference>
<dbReference type="EMBL" id="BONV01000049">
    <property type="protein sequence ID" value="GIG84283.1"/>
    <property type="molecule type" value="Genomic_DNA"/>
</dbReference>
<reference evidence="7 8" key="1">
    <citation type="submission" date="2021-01" db="EMBL/GenBank/DDBJ databases">
        <title>Whole genome shotgun sequence of Planotetraspora kaengkrachanensis NBRC 104272.</title>
        <authorList>
            <person name="Komaki H."/>
            <person name="Tamura T."/>
        </authorList>
    </citation>
    <scope>NUCLEOTIDE SEQUENCE [LARGE SCALE GENOMIC DNA]</scope>
    <source>
        <strain evidence="7 8">NBRC 104272</strain>
    </source>
</reference>
<name>A0A8J3VBV3_9ACTN</name>
<dbReference type="InterPro" id="IPR003594">
    <property type="entry name" value="HATPase_dom"/>
</dbReference>
<evidence type="ECO:0000256" key="3">
    <source>
        <dbReference type="ARBA" id="ARBA00022679"/>
    </source>
</evidence>
<dbReference type="Proteomes" id="UP000630097">
    <property type="component" value="Unassembled WGS sequence"/>
</dbReference>
<keyword evidence="5" id="KW-0902">Two-component regulatory system</keyword>
<dbReference type="EC" id="2.7.13.3" evidence="2"/>
<dbReference type="PRINTS" id="PR00344">
    <property type="entry name" value="BCTRLSENSOR"/>
</dbReference>
<dbReference type="PANTHER" id="PTHR43711:SF1">
    <property type="entry name" value="HISTIDINE KINASE 1"/>
    <property type="match status" value="1"/>
</dbReference>
<dbReference type="InterPro" id="IPR036890">
    <property type="entry name" value="HATPase_C_sf"/>
</dbReference>
<evidence type="ECO:0000313" key="7">
    <source>
        <dbReference type="EMBL" id="GIG84283.1"/>
    </source>
</evidence>
<sequence>MVDDGSGIEPDKRELVFQRFARLDAARRRDAGGTGLGLPIARQIAEACGGTLRIEDSGRGACFVLRLPRYHEDPLANSDQC</sequence>
<evidence type="ECO:0000256" key="2">
    <source>
        <dbReference type="ARBA" id="ARBA00012438"/>
    </source>
</evidence>
<dbReference type="InterPro" id="IPR050736">
    <property type="entry name" value="Sensor_HK_Regulatory"/>
</dbReference>
<evidence type="ECO:0000256" key="1">
    <source>
        <dbReference type="ARBA" id="ARBA00000085"/>
    </source>
</evidence>
<evidence type="ECO:0000259" key="6">
    <source>
        <dbReference type="PROSITE" id="PS50109"/>
    </source>
</evidence>
<dbReference type="PROSITE" id="PS50109">
    <property type="entry name" value="HIS_KIN"/>
    <property type="match status" value="1"/>
</dbReference>
<keyword evidence="8" id="KW-1185">Reference proteome</keyword>
<dbReference type="GO" id="GO:0000160">
    <property type="term" value="P:phosphorelay signal transduction system"/>
    <property type="evidence" value="ECO:0007669"/>
    <property type="project" value="UniProtKB-KW"/>
</dbReference>
<evidence type="ECO:0000313" key="8">
    <source>
        <dbReference type="Proteomes" id="UP000630097"/>
    </source>
</evidence>
<dbReference type="InterPro" id="IPR005467">
    <property type="entry name" value="His_kinase_dom"/>
</dbReference>